<accession>A0A199XT57</accession>
<proteinExistence type="predicted"/>
<reference evidence="1 2" key="1">
    <citation type="submission" date="2016-06" db="EMBL/GenBank/DDBJ databases">
        <title>Draft genome sequence of Flavobacterium succinicans strain DD5b.</title>
        <authorList>
            <person name="Poehlein A."/>
            <person name="Daniel R."/>
            <person name="Simeonova D.D."/>
        </authorList>
    </citation>
    <scope>NUCLEOTIDE SEQUENCE [LARGE SCALE GENOMIC DNA]</scope>
    <source>
        <strain evidence="1 2">DD5b</strain>
    </source>
</reference>
<protein>
    <submittedName>
        <fullName evidence="1">Uncharacterized protein</fullName>
    </submittedName>
</protein>
<organism evidence="1 2">
    <name type="scientific">Flavobacterium succinicans</name>
    <dbReference type="NCBI Taxonomy" id="29536"/>
    <lineage>
        <taxon>Bacteria</taxon>
        <taxon>Pseudomonadati</taxon>
        <taxon>Bacteroidota</taxon>
        <taxon>Flavobacteriia</taxon>
        <taxon>Flavobacteriales</taxon>
        <taxon>Flavobacteriaceae</taxon>
        <taxon>Flavobacterium</taxon>
    </lineage>
</organism>
<comment type="caution">
    <text evidence="1">The sequence shown here is derived from an EMBL/GenBank/DDBJ whole genome shotgun (WGS) entry which is preliminary data.</text>
</comment>
<evidence type="ECO:0000313" key="2">
    <source>
        <dbReference type="Proteomes" id="UP000093807"/>
    </source>
</evidence>
<name>A0A199XT57_9FLAO</name>
<dbReference type="EMBL" id="JMTM01000035">
    <property type="protein sequence ID" value="OAZ04426.1"/>
    <property type="molecule type" value="Genomic_DNA"/>
</dbReference>
<keyword evidence="2" id="KW-1185">Reference proteome</keyword>
<gene>
    <name evidence="1" type="ORF">FLB_14240</name>
</gene>
<dbReference type="PATRIC" id="fig|29536.5.peg.1493"/>
<dbReference type="Proteomes" id="UP000093807">
    <property type="component" value="Unassembled WGS sequence"/>
</dbReference>
<dbReference type="OrthoDB" id="1349797at2"/>
<dbReference type="AlphaFoldDB" id="A0A199XT57"/>
<evidence type="ECO:0000313" key="1">
    <source>
        <dbReference type="EMBL" id="OAZ04426.1"/>
    </source>
</evidence>
<dbReference type="RefSeq" id="WP_064715225.1">
    <property type="nucleotide sequence ID" value="NZ_JMTM01000035.1"/>
</dbReference>
<sequence length="215" mass="24957">MTTSVKFLIKFGSEGNIKNLFEKGEIFMNTIQTFKNLDKKDIGDKYEGSAKILNPTESKLTFKFPNNPITVNPIKMQLWQNPNEHIGNIYSTYAVSDQLVKHKRTHRIDPRMQIFGSHCVIIKDVKGFLEGIFNKLEEQNISYSHNLVTYYDYSKLNHKITLFAKSHLLSYQKEHRIVAKTETDLPLKFEIGSIENYSEIYTTKDFIKGAVVQRI</sequence>